<gene>
    <name evidence="1" type="ORF">RUMCAL_01176</name>
</gene>
<dbReference type="Proteomes" id="UP000016662">
    <property type="component" value="Unassembled WGS sequence"/>
</dbReference>
<dbReference type="HOGENOM" id="CLU_3177503_0_0_9"/>
<protein>
    <submittedName>
        <fullName evidence="1">Uncharacterized protein</fullName>
    </submittedName>
</protein>
<keyword evidence="2" id="KW-1185">Reference proteome</keyword>
<organism evidence="1 2">
    <name type="scientific">Ruminococcus callidus ATCC 27760</name>
    <dbReference type="NCBI Taxonomy" id="411473"/>
    <lineage>
        <taxon>Bacteria</taxon>
        <taxon>Bacillati</taxon>
        <taxon>Bacillota</taxon>
        <taxon>Clostridia</taxon>
        <taxon>Eubacteriales</taxon>
        <taxon>Oscillospiraceae</taxon>
        <taxon>Ruminococcus</taxon>
    </lineage>
</organism>
<evidence type="ECO:0000313" key="1">
    <source>
        <dbReference type="EMBL" id="ERJ96458.1"/>
    </source>
</evidence>
<evidence type="ECO:0000313" key="2">
    <source>
        <dbReference type="Proteomes" id="UP000016662"/>
    </source>
</evidence>
<reference evidence="1 2" key="1">
    <citation type="submission" date="2013-07" db="EMBL/GenBank/DDBJ databases">
        <authorList>
            <person name="Weinstock G."/>
            <person name="Sodergren E."/>
            <person name="Wylie T."/>
            <person name="Fulton L."/>
            <person name="Fulton R."/>
            <person name="Fronick C."/>
            <person name="O'Laughlin M."/>
            <person name="Godfrey J."/>
            <person name="Miner T."/>
            <person name="Herter B."/>
            <person name="Appelbaum E."/>
            <person name="Cordes M."/>
            <person name="Lek S."/>
            <person name="Wollam A."/>
            <person name="Pepin K.H."/>
            <person name="Palsikar V.B."/>
            <person name="Mitreva M."/>
            <person name="Wilson R.K."/>
        </authorList>
    </citation>
    <scope>NUCLEOTIDE SEQUENCE [LARGE SCALE GENOMIC DNA]</scope>
    <source>
        <strain evidence="1 2">ATCC 27760</strain>
    </source>
</reference>
<dbReference type="EMBL" id="AWVF01000142">
    <property type="protein sequence ID" value="ERJ96458.1"/>
    <property type="molecule type" value="Genomic_DNA"/>
</dbReference>
<proteinExistence type="predicted"/>
<comment type="caution">
    <text evidence="1">The sequence shown here is derived from an EMBL/GenBank/DDBJ whole genome shotgun (WGS) entry which is preliminary data.</text>
</comment>
<accession>U2MAY4</accession>
<name>U2MAY4_9FIRM</name>
<dbReference type="STRING" id="411473.RUMCAL_01176"/>
<sequence>VAQSLCGIALADRLQSCQTDFMHTFNFFQTFLVLSILKNWSCIIKA</sequence>
<feature type="non-terminal residue" evidence="1">
    <location>
        <position position="1"/>
    </location>
</feature>
<dbReference type="AlphaFoldDB" id="U2MAY4"/>